<evidence type="ECO:0000313" key="2">
    <source>
        <dbReference type="Proteomes" id="UP000006671"/>
    </source>
</evidence>
<dbReference type="AlphaFoldDB" id="D2W4W0"/>
<reference evidence="1 2" key="1">
    <citation type="journal article" date="2010" name="Cell">
        <title>The genome of Naegleria gruberi illuminates early eukaryotic versatility.</title>
        <authorList>
            <person name="Fritz-Laylin L.K."/>
            <person name="Prochnik S.E."/>
            <person name="Ginger M.L."/>
            <person name="Dacks J.B."/>
            <person name="Carpenter M.L."/>
            <person name="Field M.C."/>
            <person name="Kuo A."/>
            <person name="Paredez A."/>
            <person name="Chapman J."/>
            <person name="Pham J."/>
            <person name="Shu S."/>
            <person name="Neupane R."/>
            <person name="Cipriano M."/>
            <person name="Mancuso J."/>
            <person name="Tu H."/>
            <person name="Salamov A."/>
            <person name="Lindquist E."/>
            <person name="Shapiro H."/>
            <person name="Lucas S."/>
            <person name="Grigoriev I.V."/>
            <person name="Cande W.Z."/>
            <person name="Fulton C."/>
            <person name="Rokhsar D.S."/>
            <person name="Dawson S.C."/>
        </authorList>
    </citation>
    <scope>NUCLEOTIDE SEQUENCE [LARGE SCALE GENOMIC DNA]</scope>
    <source>
        <strain evidence="1 2">NEG-M</strain>
    </source>
</reference>
<dbReference type="EMBL" id="GG738992">
    <property type="protein sequence ID" value="EFC35892.1"/>
    <property type="molecule type" value="Genomic_DNA"/>
</dbReference>
<dbReference type="Proteomes" id="UP000006671">
    <property type="component" value="Unassembled WGS sequence"/>
</dbReference>
<gene>
    <name evidence="1" type="ORF">NAEGRDRAFT_76448</name>
</gene>
<dbReference type="OMA" id="HESIIEC"/>
<evidence type="ECO:0000313" key="1">
    <source>
        <dbReference type="EMBL" id="EFC35892.1"/>
    </source>
</evidence>
<organism evidence="2">
    <name type="scientific">Naegleria gruberi</name>
    <name type="common">Amoeba</name>
    <dbReference type="NCBI Taxonomy" id="5762"/>
    <lineage>
        <taxon>Eukaryota</taxon>
        <taxon>Discoba</taxon>
        <taxon>Heterolobosea</taxon>
        <taxon>Tetramitia</taxon>
        <taxon>Eutetramitia</taxon>
        <taxon>Vahlkampfiidae</taxon>
        <taxon>Naegleria</taxon>
    </lineage>
</organism>
<sequence length="556" mass="62471">MHELELGGIDTVMSNSHRVDDDDYEGLDFLQALQSGLLKKARDSLLEDDKPLFKGSEHTFTDMSLTLAKYFAESKSSKANMNTLITIINSIFGPILNKRIPKLKTILNKIENVKKDYEQVYYCASHEQIIPRGGECSICKAKIGKSPYYWHKSFKSCISELVEITGLAKLKEVVKRPSFLSHPSLTTTRTTTLHSTITSNQSPPQSLATTTTRIGNSTTTTAQHLQTIADCCDSTEYERITGNGWWDDNALCLTLSAGTDGAFSIQELLEIGHAGCNGCRFCNLLGRKDKDTGVIYSSISGCNSSGQGNPITRNWEQMKPNFIKLYKNEIPSFEGVSGVSILLRLPYFRGTTQVLNRIVVLYDRHLPDINKNLLSINTPSMYHRQVRDLSNLAHYKAIEFYMIFAYCTSAFQGILSQAHYSIMVGIKDLISTIMNPFPKDNTRIKLFDYEVSTLLQNVEKEFGSNCCTLATHSVKHFPDSIWNTGPLYATSTFVLEDAIGTIISTIKNGKVNMDHKALQCWKIFQLFSFRTRSFGYQFSKGDALLMNNVKYMIMGK</sequence>
<dbReference type="RefSeq" id="XP_002668636.1">
    <property type="nucleotide sequence ID" value="XM_002668590.1"/>
</dbReference>
<name>D2W4W0_NAEGR</name>
<proteinExistence type="predicted"/>
<dbReference type="VEuPathDB" id="AmoebaDB:NAEGRDRAFT_76448"/>
<protein>
    <submittedName>
        <fullName evidence="1">Predicted protein</fullName>
    </submittedName>
</protein>
<keyword evidence="2" id="KW-1185">Reference proteome</keyword>
<dbReference type="GeneID" id="8860680"/>
<accession>D2W4W0</accession>
<dbReference type="KEGG" id="ngr:NAEGRDRAFT_76448"/>
<dbReference type="InParanoid" id="D2W4W0"/>
<dbReference type="OrthoDB" id="8067290at2759"/>